<protein>
    <recommendedName>
        <fullName evidence="4">Integral membrane protein</fullName>
    </recommendedName>
</protein>
<accession>A0A7H0VI94</accession>
<dbReference type="Proteomes" id="UP000516305">
    <property type="component" value="Chromosome"/>
</dbReference>
<proteinExistence type="predicted"/>
<gene>
    <name evidence="2" type="ORF">H4K34_06270</name>
</gene>
<keyword evidence="1" id="KW-1133">Transmembrane helix</keyword>
<evidence type="ECO:0008006" key="4">
    <source>
        <dbReference type="Google" id="ProtNLM"/>
    </source>
</evidence>
<organism evidence="2 3">
    <name type="scientific">Croceimicrobium hydrocarbonivorans</name>
    <dbReference type="NCBI Taxonomy" id="2761580"/>
    <lineage>
        <taxon>Bacteria</taxon>
        <taxon>Pseudomonadati</taxon>
        <taxon>Bacteroidota</taxon>
        <taxon>Flavobacteriia</taxon>
        <taxon>Flavobacteriales</taxon>
        <taxon>Owenweeksiaceae</taxon>
        <taxon>Croceimicrobium</taxon>
    </lineage>
</organism>
<evidence type="ECO:0000313" key="2">
    <source>
        <dbReference type="EMBL" id="QNR25442.1"/>
    </source>
</evidence>
<reference evidence="2 3" key="1">
    <citation type="submission" date="2020-08" db="EMBL/GenBank/DDBJ databases">
        <title>Croceimicrobium hydrocarbonivorans gen. nov., sp. nov., a novel marine bacterium isolated from a bacterial consortium that degrades polyethylene terephthalate.</title>
        <authorList>
            <person name="Liu R."/>
        </authorList>
    </citation>
    <scope>NUCLEOTIDE SEQUENCE [LARGE SCALE GENOMIC DNA]</scope>
    <source>
        <strain evidence="2 3">A20-9</strain>
    </source>
</reference>
<dbReference type="AlphaFoldDB" id="A0A7H0VI94"/>
<feature type="transmembrane region" description="Helical" evidence="1">
    <location>
        <begin position="7"/>
        <end position="28"/>
    </location>
</feature>
<name>A0A7H0VI94_9FLAO</name>
<evidence type="ECO:0000313" key="3">
    <source>
        <dbReference type="Proteomes" id="UP000516305"/>
    </source>
</evidence>
<feature type="transmembrane region" description="Helical" evidence="1">
    <location>
        <begin position="34"/>
        <end position="52"/>
    </location>
</feature>
<sequence>MKWLVRLLVGFIFLDFGLSMLAGSLSSIFEHHELALFSAVAILLLAVLRFSFFSYEDEYEIIHIDTRSLVFGFLESPRHRHYEFAKIILADYKIEKGLLKYRLTLTVNSSSGDKKLRHFDLYFLSKDKQEYVEKSLQQVLENNSKL</sequence>
<dbReference type="EMBL" id="CP060139">
    <property type="protein sequence ID" value="QNR25442.1"/>
    <property type="molecule type" value="Genomic_DNA"/>
</dbReference>
<keyword evidence="3" id="KW-1185">Reference proteome</keyword>
<evidence type="ECO:0000256" key="1">
    <source>
        <dbReference type="SAM" id="Phobius"/>
    </source>
</evidence>
<keyword evidence="1" id="KW-0812">Transmembrane</keyword>
<dbReference type="RefSeq" id="WP_210759970.1">
    <property type="nucleotide sequence ID" value="NZ_CP060139.1"/>
</dbReference>
<dbReference type="KEGG" id="chyd:H4K34_06270"/>
<keyword evidence="1" id="KW-0472">Membrane</keyword>